<dbReference type="Proteomes" id="UP000663829">
    <property type="component" value="Unassembled WGS sequence"/>
</dbReference>
<evidence type="ECO:0000256" key="1">
    <source>
        <dbReference type="SAM" id="MobiDB-lite"/>
    </source>
</evidence>
<feature type="compositionally biased region" description="Basic and acidic residues" evidence="1">
    <location>
        <begin position="90"/>
        <end position="105"/>
    </location>
</feature>
<dbReference type="EMBL" id="CAJNOQ010010895">
    <property type="protein sequence ID" value="CAF1263805.1"/>
    <property type="molecule type" value="Genomic_DNA"/>
</dbReference>
<feature type="region of interest" description="Disordered" evidence="1">
    <location>
        <begin position="171"/>
        <end position="190"/>
    </location>
</feature>
<reference evidence="2" key="1">
    <citation type="submission" date="2021-02" db="EMBL/GenBank/DDBJ databases">
        <authorList>
            <person name="Nowell W R."/>
        </authorList>
    </citation>
    <scope>NUCLEOTIDE SEQUENCE</scope>
</reference>
<accession>A0A815AYQ9</accession>
<feature type="region of interest" description="Disordered" evidence="1">
    <location>
        <begin position="226"/>
        <end position="249"/>
    </location>
</feature>
<organism evidence="2 4">
    <name type="scientific">Didymodactylos carnosus</name>
    <dbReference type="NCBI Taxonomy" id="1234261"/>
    <lineage>
        <taxon>Eukaryota</taxon>
        <taxon>Metazoa</taxon>
        <taxon>Spiralia</taxon>
        <taxon>Gnathifera</taxon>
        <taxon>Rotifera</taxon>
        <taxon>Eurotatoria</taxon>
        <taxon>Bdelloidea</taxon>
        <taxon>Philodinida</taxon>
        <taxon>Philodinidae</taxon>
        <taxon>Didymodactylos</taxon>
    </lineage>
</organism>
<feature type="region of interest" description="Disordered" evidence="1">
    <location>
        <begin position="73"/>
        <end position="108"/>
    </location>
</feature>
<protein>
    <submittedName>
        <fullName evidence="2">Uncharacterized protein</fullName>
    </submittedName>
</protein>
<keyword evidence="4" id="KW-1185">Reference proteome</keyword>
<dbReference type="Proteomes" id="UP000681722">
    <property type="component" value="Unassembled WGS sequence"/>
</dbReference>
<feature type="compositionally biased region" description="Basic and acidic residues" evidence="1">
    <location>
        <begin position="226"/>
        <end position="241"/>
    </location>
</feature>
<dbReference type="OrthoDB" id="6129702at2759"/>
<evidence type="ECO:0000313" key="3">
    <source>
        <dbReference type="EMBL" id="CAF4044234.1"/>
    </source>
</evidence>
<evidence type="ECO:0000313" key="2">
    <source>
        <dbReference type="EMBL" id="CAF1263805.1"/>
    </source>
</evidence>
<dbReference type="AlphaFoldDB" id="A0A815AYQ9"/>
<evidence type="ECO:0000313" key="4">
    <source>
        <dbReference type="Proteomes" id="UP000663829"/>
    </source>
</evidence>
<name>A0A815AYQ9_9BILA</name>
<dbReference type="EMBL" id="CAJOBC010019944">
    <property type="protein sequence ID" value="CAF4044234.1"/>
    <property type="molecule type" value="Genomic_DNA"/>
</dbReference>
<gene>
    <name evidence="2" type="ORF">GPM918_LOCUS26741</name>
    <name evidence="3" type="ORF">SRO942_LOCUS26946</name>
</gene>
<comment type="caution">
    <text evidence="2">The sequence shown here is derived from an EMBL/GenBank/DDBJ whole genome shotgun (WGS) entry which is preliminary data.</text>
</comment>
<feature type="compositionally biased region" description="Polar residues" evidence="1">
    <location>
        <begin position="427"/>
        <end position="443"/>
    </location>
</feature>
<proteinExistence type="predicted"/>
<sequence>MTVNLDSQFEEGASNGHVENEEEEEEEEGEEEDDNGDIIRNKKKRLKEHIPYHDMADVKDKFEKGIEEKPKAEKRLDVRVQSGMASTKKQQFEHGEFEQEIEPKPSKTTVDVELLSGAASERRTKFERGEFEQEVESHISKVVVDTDLLSGAASERRERFEKGELENRIEKTTTIDIPFQSGAASERKAKFEKGEFEQEIEPHVAKVKVDVDLLSGAASEKKAKFERGEFDDHEHVQKHQVEPVPSGLATEKKQKFESGQVDNDVTLVNQRENLAQATIEPGNAQAKREEFMSKITSDTAQQRTGDKYIDMNTLEQGSATSKRKGFESLATSEFKATDKTKVEVEPGFASNLKEQYLSTVTSDSTSAKDKDQQLTPQAVVASGLAKERANVFENPDDTAVKRTVEIDNDLASSGVAKERVAMFKNLESGTSGKRGNSPPSTGDSKLRVDNIDFSDKLINMSIRLKIKDHNAKAASAAAGEVSELPNNKT</sequence>
<feature type="compositionally biased region" description="Acidic residues" evidence="1">
    <location>
        <begin position="20"/>
        <end position="36"/>
    </location>
</feature>
<feature type="region of interest" description="Disordered" evidence="1">
    <location>
        <begin position="426"/>
        <end position="449"/>
    </location>
</feature>
<feature type="region of interest" description="Disordered" evidence="1">
    <location>
        <begin position="1"/>
        <end position="48"/>
    </location>
</feature>